<comment type="similarity">
    <text evidence="1">Belongs to the peroxin-13 family.</text>
</comment>
<keyword evidence="6" id="KW-1133">Transmembrane helix</keyword>
<dbReference type="Pfam" id="PF04088">
    <property type="entry name" value="Peroxin-13_N"/>
    <property type="match status" value="1"/>
</dbReference>
<proteinExistence type="inferred from homology"/>
<dbReference type="EMBL" id="GBHO01009321">
    <property type="protein sequence ID" value="JAG34283.1"/>
    <property type="molecule type" value="Transcribed_RNA"/>
</dbReference>
<organism evidence="16">
    <name type="scientific">Lygus hesperus</name>
    <name type="common">Western plant bug</name>
    <dbReference type="NCBI Taxonomy" id="30085"/>
    <lineage>
        <taxon>Eukaryota</taxon>
        <taxon>Metazoa</taxon>
        <taxon>Ecdysozoa</taxon>
        <taxon>Arthropoda</taxon>
        <taxon>Hexapoda</taxon>
        <taxon>Insecta</taxon>
        <taxon>Pterygota</taxon>
        <taxon>Neoptera</taxon>
        <taxon>Paraneoptera</taxon>
        <taxon>Hemiptera</taxon>
        <taxon>Heteroptera</taxon>
        <taxon>Panheteroptera</taxon>
        <taxon>Cimicomorpha</taxon>
        <taxon>Miridae</taxon>
        <taxon>Mirini</taxon>
        <taxon>Lygus</taxon>
    </lineage>
</organism>
<evidence type="ECO:0000259" key="15">
    <source>
        <dbReference type="PROSITE" id="PS50002"/>
    </source>
</evidence>
<dbReference type="PANTHER" id="PTHR19332">
    <property type="entry name" value="PEROXISOMAL MEMBRANE PROTEIN PEX13"/>
    <property type="match status" value="1"/>
</dbReference>
<reference evidence="16" key="2">
    <citation type="submission" date="2014-07" db="EMBL/GenBank/DDBJ databases">
        <authorList>
            <person name="Hull J."/>
        </authorList>
    </citation>
    <scope>NUCLEOTIDE SEQUENCE</scope>
</reference>
<dbReference type="InterPro" id="IPR036028">
    <property type="entry name" value="SH3-like_dom_sf"/>
</dbReference>
<dbReference type="Gene3D" id="2.30.30.40">
    <property type="entry name" value="SH3 Domains"/>
    <property type="match status" value="1"/>
</dbReference>
<evidence type="ECO:0000256" key="2">
    <source>
        <dbReference type="ARBA" id="ARBA00022443"/>
    </source>
</evidence>
<sequence length="421" mass="45614">MSAPSKPWEGLSHRPVSNDYMDDLAYTQRPNGLGIPGGAQPPPLPPRRRMLPVSSLGPSPGLYGGYGGYGGAGGYASPFGSSLYGSSPYGMPFSSYRTPFDSRFGVGGEDGQSPFQSVESVVRAISSLSMMMESTYQSMFMSFRAVMGVAENMERLRRVVLDLFGGIAIIKSVVWFFKKILYVMGLIKNNPSRDKIWEAAAAEVVSAAATAPQQARKTWPLVAFFGLMLGGPYILYKLVSPQDGAAEWDPRQDGVQCIALYDFDANQRGELPFRRGEVLVRQRSAQGGWVLAAKKNGQTGYVPSDRLKPISEIKQQMAPRTSGRYFQQNYPQMATNSQNVGIPQTNLQGLPGRAAMKVPVAGRGWNPEGTEVLGNSQPLPPDATIPVLPEATIPVLPEPAIPVLPDDAIQSVPEDPFEPPQ</sequence>
<dbReference type="GO" id="GO:1990429">
    <property type="term" value="C:peroxisomal importomer complex"/>
    <property type="evidence" value="ECO:0007669"/>
    <property type="project" value="TreeGrafter"/>
</dbReference>
<evidence type="ECO:0000256" key="14">
    <source>
        <dbReference type="SAM" id="MobiDB-lite"/>
    </source>
</evidence>
<gene>
    <name evidence="16" type="primary">Pex13</name>
    <name evidence="16" type="ORF">CM83_67472</name>
</gene>
<evidence type="ECO:0000256" key="13">
    <source>
        <dbReference type="PROSITE-ProRule" id="PRU00192"/>
    </source>
</evidence>
<evidence type="ECO:0000256" key="8">
    <source>
        <dbReference type="ARBA" id="ARBA00023136"/>
    </source>
</evidence>
<dbReference type="InterPro" id="IPR007223">
    <property type="entry name" value="Peroxin-13_N"/>
</dbReference>
<evidence type="ECO:0000256" key="9">
    <source>
        <dbReference type="ARBA" id="ARBA00023140"/>
    </source>
</evidence>
<evidence type="ECO:0000256" key="4">
    <source>
        <dbReference type="ARBA" id="ARBA00022692"/>
    </source>
</evidence>
<evidence type="ECO:0000256" key="11">
    <source>
        <dbReference type="ARBA" id="ARBA00034535"/>
    </source>
</evidence>
<keyword evidence="2 13" id="KW-0728">SH3 domain</keyword>
<name>A0A0A9YT70_LYGHE</name>
<evidence type="ECO:0000256" key="7">
    <source>
        <dbReference type="ARBA" id="ARBA00023010"/>
    </source>
</evidence>
<dbReference type="CDD" id="cd00174">
    <property type="entry name" value="SH3"/>
    <property type="match status" value="1"/>
</dbReference>
<evidence type="ECO:0000256" key="1">
    <source>
        <dbReference type="ARBA" id="ARBA00006033"/>
    </source>
</evidence>
<evidence type="ECO:0000256" key="5">
    <source>
        <dbReference type="ARBA" id="ARBA00022927"/>
    </source>
</evidence>
<keyword evidence="8" id="KW-0472">Membrane</keyword>
<dbReference type="SMART" id="SM00326">
    <property type="entry name" value="SH3"/>
    <property type="match status" value="1"/>
</dbReference>
<evidence type="ECO:0000256" key="12">
    <source>
        <dbReference type="ARBA" id="ARBA00046271"/>
    </source>
</evidence>
<protein>
    <recommendedName>
        <fullName evidence="11">Peroxisomal membrane protein PEX13</fullName>
    </recommendedName>
    <alternativeName>
        <fullName evidence="10">Peroxin-13</fullName>
    </alternativeName>
</protein>
<evidence type="ECO:0000256" key="3">
    <source>
        <dbReference type="ARBA" id="ARBA00022448"/>
    </source>
</evidence>
<evidence type="ECO:0000256" key="6">
    <source>
        <dbReference type="ARBA" id="ARBA00022989"/>
    </source>
</evidence>
<evidence type="ECO:0000256" key="10">
    <source>
        <dbReference type="ARBA" id="ARBA00029693"/>
    </source>
</evidence>
<dbReference type="InterPro" id="IPR035463">
    <property type="entry name" value="Pex13"/>
</dbReference>
<keyword evidence="9" id="KW-0576">Peroxisome</keyword>
<keyword evidence="5" id="KW-0653">Protein transport</keyword>
<keyword evidence="4" id="KW-0812">Transmembrane</keyword>
<dbReference type="SUPFAM" id="SSF50044">
    <property type="entry name" value="SH3-domain"/>
    <property type="match status" value="1"/>
</dbReference>
<dbReference type="Pfam" id="PF00018">
    <property type="entry name" value="SH3_1"/>
    <property type="match status" value="1"/>
</dbReference>
<dbReference type="PANTHER" id="PTHR19332:SF1">
    <property type="entry name" value="PEROXISOMAL MEMBRANE PROTEIN PEX13"/>
    <property type="match status" value="1"/>
</dbReference>
<evidence type="ECO:0000313" key="16">
    <source>
        <dbReference type="EMBL" id="JAG34283.1"/>
    </source>
</evidence>
<keyword evidence="7" id="KW-0811">Translocation</keyword>
<dbReference type="InterPro" id="IPR001452">
    <property type="entry name" value="SH3_domain"/>
</dbReference>
<keyword evidence="3" id="KW-0813">Transport</keyword>
<dbReference type="GO" id="GO:0005778">
    <property type="term" value="C:peroxisomal membrane"/>
    <property type="evidence" value="ECO:0007669"/>
    <property type="project" value="UniProtKB-SubCell"/>
</dbReference>
<dbReference type="PROSITE" id="PS50002">
    <property type="entry name" value="SH3"/>
    <property type="match status" value="1"/>
</dbReference>
<accession>A0A0A9YT70</accession>
<feature type="domain" description="SH3" evidence="15">
    <location>
        <begin position="252"/>
        <end position="312"/>
    </location>
</feature>
<dbReference type="GO" id="GO:0016560">
    <property type="term" value="P:protein import into peroxisome matrix, docking"/>
    <property type="evidence" value="ECO:0007669"/>
    <property type="project" value="InterPro"/>
</dbReference>
<reference evidence="16" key="1">
    <citation type="journal article" date="2014" name="PLoS ONE">
        <title>Transcriptome-Based Identification of ABC Transporters in the Western Tarnished Plant Bug Lygus hesperus.</title>
        <authorList>
            <person name="Hull J.J."/>
            <person name="Chaney K."/>
            <person name="Geib S.M."/>
            <person name="Fabrick J.A."/>
            <person name="Brent C.S."/>
            <person name="Walsh D."/>
            <person name="Lavine L.C."/>
        </authorList>
    </citation>
    <scope>NUCLEOTIDE SEQUENCE</scope>
</reference>
<dbReference type="AlphaFoldDB" id="A0A0A9YT70"/>
<comment type="subcellular location">
    <subcellularLocation>
        <location evidence="12">Peroxisome membrane</location>
    </subcellularLocation>
</comment>
<feature type="region of interest" description="Disordered" evidence="14">
    <location>
        <begin position="26"/>
        <end position="48"/>
    </location>
</feature>